<dbReference type="OrthoDB" id="10570579at2759"/>
<dbReference type="AlphaFoldDB" id="A0A433TX77"/>
<feature type="region of interest" description="Disordered" evidence="1">
    <location>
        <begin position="317"/>
        <end position="352"/>
    </location>
</feature>
<gene>
    <name evidence="2" type="ORF">EGW08_006050</name>
</gene>
<feature type="region of interest" description="Disordered" evidence="1">
    <location>
        <begin position="549"/>
        <end position="570"/>
    </location>
</feature>
<feature type="compositionally biased region" description="Polar residues" evidence="1">
    <location>
        <begin position="106"/>
        <end position="121"/>
    </location>
</feature>
<accession>A0A433TX77</accession>
<name>A0A433TX77_ELYCH</name>
<proteinExistence type="predicted"/>
<protein>
    <submittedName>
        <fullName evidence="2">Uncharacterized protein</fullName>
    </submittedName>
</protein>
<feature type="compositionally biased region" description="Basic and acidic residues" evidence="1">
    <location>
        <begin position="205"/>
        <end position="215"/>
    </location>
</feature>
<evidence type="ECO:0000313" key="3">
    <source>
        <dbReference type="Proteomes" id="UP000271974"/>
    </source>
</evidence>
<feature type="compositionally biased region" description="Basic residues" evidence="1">
    <location>
        <begin position="49"/>
        <end position="65"/>
    </location>
</feature>
<feature type="region of interest" description="Disordered" evidence="1">
    <location>
        <begin position="596"/>
        <end position="617"/>
    </location>
</feature>
<keyword evidence="3" id="KW-1185">Reference proteome</keyword>
<organism evidence="2 3">
    <name type="scientific">Elysia chlorotica</name>
    <name type="common">Eastern emerald elysia</name>
    <name type="synonym">Sea slug</name>
    <dbReference type="NCBI Taxonomy" id="188477"/>
    <lineage>
        <taxon>Eukaryota</taxon>
        <taxon>Metazoa</taxon>
        <taxon>Spiralia</taxon>
        <taxon>Lophotrochozoa</taxon>
        <taxon>Mollusca</taxon>
        <taxon>Gastropoda</taxon>
        <taxon>Heterobranchia</taxon>
        <taxon>Euthyneura</taxon>
        <taxon>Panpulmonata</taxon>
        <taxon>Sacoglossa</taxon>
        <taxon>Placobranchoidea</taxon>
        <taxon>Plakobranchidae</taxon>
        <taxon>Elysia</taxon>
    </lineage>
</organism>
<evidence type="ECO:0000313" key="2">
    <source>
        <dbReference type="EMBL" id="RUS86204.1"/>
    </source>
</evidence>
<feature type="region of interest" description="Disordered" evidence="1">
    <location>
        <begin position="49"/>
        <end position="121"/>
    </location>
</feature>
<feature type="compositionally biased region" description="Basic residues" evidence="1">
    <location>
        <begin position="261"/>
        <end position="271"/>
    </location>
</feature>
<feature type="compositionally biased region" description="Low complexity" evidence="1">
    <location>
        <begin position="83"/>
        <end position="95"/>
    </location>
</feature>
<dbReference type="Proteomes" id="UP000271974">
    <property type="component" value="Unassembled WGS sequence"/>
</dbReference>
<reference evidence="2 3" key="1">
    <citation type="submission" date="2019-01" db="EMBL/GenBank/DDBJ databases">
        <title>A draft genome assembly of the solar-powered sea slug Elysia chlorotica.</title>
        <authorList>
            <person name="Cai H."/>
            <person name="Li Q."/>
            <person name="Fang X."/>
            <person name="Li J."/>
            <person name="Curtis N.E."/>
            <person name="Altenburger A."/>
            <person name="Shibata T."/>
            <person name="Feng M."/>
            <person name="Maeda T."/>
            <person name="Schwartz J.A."/>
            <person name="Shigenobu S."/>
            <person name="Lundholm N."/>
            <person name="Nishiyama T."/>
            <person name="Yang H."/>
            <person name="Hasebe M."/>
            <person name="Li S."/>
            <person name="Pierce S.K."/>
            <person name="Wang J."/>
        </authorList>
    </citation>
    <scope>NUCLEOTIDE SEQUENCE [LARGE SCALE GENOMIC DNA]</scope>
    <source>
        <strain evidence="2">EC2010</strain>
        <tissue evidence="2">Whole organism of an adult</tissue>
    </source>
</reference>
<evidence type="ECO:0000256" key="1">
    <source>
        <dbReference type="SAM" id="MobiDB-lite"/>
    </source>
</evidence>
<comment type="caution">
    <text evidence="2">The sequence shown here is derived from an EMBL/GenBank/DDBJ whole genome shotgun (WGS) entry which is preliminary data.</text>
</comment>
<feature type="compositionally biased region" description="Basic residues" evidence="1">
    <location>
        <begin position="341"/>
        <end position="351"/>
    </location>
</feature>
<feature type="compositionally biased region" description="Basic and acidic residues" evidence="1">
    <location>
        <begin position="597"/>
        <end position="607"/>
    </location>
</feature>
<feature type="compositionally biased region" description="Polar residues" evidence="1">
    <location>
        <begin position="608"/>
        <end position="617"/>
    </location>
</feature>
<feature type="compositionally biased region" description="Basic and acidic residues" evidence="1">
    <location>
        <begin position="175"/>
        <end position="195"/>
    </location>
</feature>
<sequence length="744" mass="82971">MQEPHFVLFFFPPLISNQPRISPDEGSCWYLPSDRGYAPAHLLASHRGRNHRHHHHHHHRRRRRPGMSAPLGHGFNRNRRALSTSTPTTTTTTTTHGSVGHRAASSCGSSSVFTKGSASNKSATVHSNMYVHYEKRGKGGRGGSSLPARRHSHGSLYNEQQQQHHHQHQQHQQQHVRDIPRRLFDYSPSSDRRQYTSDADAEYYSLRREHPELPRRKTLSYNDHYDSEDNNNMAPMPKANGNPHTEPEFGGGPSSRQRLSIPKHRKRRRSSTHSVQSNSSFTKLSKLRSELNDAMAISRRLMGTWSVDSVHVSAFGGSGGSGQIQPTSAYLPGTSSSSKRVSPKSKDKSRRQTVIGIQGIADSILESYNFQKTEDNHSFVYDCITPRRYASSPNKAGKSSPSCSNRKMSRTECKEQNTADCSNRDGVFSFNFYDRPNQQQLKDFESIESGLKHSNIELSTFQHEAKKMNGFENPNYANPHNECNPSNIYVKFGNNINHPPSSVLYKDGGSAHALNSFDTCFGNPNQVDGSNCKYEKDMSAFYQVRAGYKDNRNVPDPGPPEPSEQSEHRQSNVDHLVFLPPRNVSLQSIVNQAHAHSNFDNRPRETSNIDNGVGSSNTLPAYVSQSFPGTSIERENLTLQRSPRALSENTSVKSGSGCLVVPHCQFSTIPPPENSVDFCTASQRRSSSRSVSPGIGTGTAQRVDARRLSPQPTDRAEILSPVGLFSYSLGGQEEGHMRRNDSFA</sequence>
<feature type="region of interest" description="Disordered" evidence="1">
    <location>
        <begin position="134"/>
        <end position="283"/>
    </location>
</feature>
<dbReference type="EMBL" id="RQTK01000147">
    <property type="protein sequence ID" value="RUS86204.1"/>
    <property type="molecule type" value="Genomic_DNA"/>
</dbReference>